<dbReference type="CDD" id="cd20618">
    <property type="entry name" value="CYP71_clan"/>
    <property type="match status" value="1"/>
</dbReference>
<keyword evidence="9" id="KW-0472">Membrane</keyword>
<keyword evidence="8" id="KW-0503">Monooxygenase</keyword>
<dbReference type="EMBL" id="JAHRHJ020000006">
    <property type="protein sequence ID" value="KAH9312144.1"/>
    <property type="molecule type" value="Genomic_DNA"/>
</dbReference>
<feature type="transmembrane region" description="Helical" evidence="9">
    <location>
        <begin position="12"/>
        <end position="33"/>
    </location>
</feature>
<evidence type="ECO:0000256" key="1">
    <source>
        <dbReference type="ARBA" id="ARBA00005122"/>
    </source>
</evidence>
<evidence type="ECO:0000256" key="8">
    <source>
        <dbReference type="RuleBase" id="RU000461"/>
    </source>
</evidence>
<dbReference type="Pfam" id="PF00067">
    <property type="entry name" value="p450"/>
    <property type="match status" value="1"/>
</dbReference>
<dbReference type="InterPro" id="IPR001128">
    <property type="entry name" value="Cyt_P450"/>
</dbReference>
<dbReference type="GO" id="GO:0042617">
    <property type="term" value="P:paclitaxel biosynthetic process"/>
    <property type="evidence" value="ECO:0007669"/>
    <property type="project" value="UniProtKB-KW"/>
</dbReference>
<name>A0AA38FXC9_TAXCH</name>
<dbReference type="PRINTS" id="PR00385">
    <property type="entry name" value="P450"/>
</dbReference>
<dbReference type="PANTHER" id="PTHR47947">
    <property type="entry name" value="CYTOCHROME P450 82C3-RELATED"/>
    <property type="match status" value="1"/>
</dbReference>
<gene>
    <name evidence="10" type="ORF">KI387_027179</name>
</gene>
<dbReference type="InterPro" id="IPR002401">
    <property type="entry name" value="Cyt_P450_E_grp-I"/>
</dbReference>
<comment type="caution">
    <text evidence="10">The sequence shown here is derived from an EMBL/GenBank/DDBJ whole genome shotgun (WGS) entry which is preliminary data.</text>
</comment>
<evidence type="ECO:0000313" key="11">
    <source>
        <dbReference type="Proteomes" id="UP000824469"/>
    </source>
</evidence>
<dbReference type="GO" id="GO:0020037">
    <property type="term" value="F:heme binding"/>
    <property type="evidence" value="ECO:0007669"/>
    <property type="project" value="InterPro"/>
</dbReference>
<keyword evidence="3 7" id="KW-0479">Metal-binding</keyword>
<evidence type="ECO:0008006" key="12">
    <source>
        <dbReference type="Google" id="ProtNLM"/>
    </source>
</evidence>
<evidence type="ECO:0000256" key="3">
    <source>
        <dbReference type="ARBA" id="ARBA00022723"/>
    </source>
</evidence>
<dbReference type="InterPro" id="IPR050651">
    <property type="entry name" value="Plant_Cytochrome_P450_Monoox"/>
</dbReference>
<dbReference type="Gene3D" id="1.10.630.10">
    <property type="entry name" value="Cytochrome P450"/>
    <property type="match status" value="1"/>
</dbReference>
<dbReference type="PROSITE" id="PS00086">
    <property type="entry name" value="CYTOCHROME_P450"/>
    <property type="match status" value="1"/>
</dbReference>
<dbReference type="PRINTS" id="PR00463">
    <property type="entry name" value="EP450I"/>
</dbReference>
<keyword evidence="11" id="KW-1185">Reference proteome</keyword>
<comment type="similarity">
    <text evidence="8">Belongs to the cytochrome P450 family.</text>
</comment>
<feature type="non-terminal residue" evidence="10">
    <location>
        <position position="513"/>
    </location>
</feature>
<proteinExistence type="inferred from homology"/>
<organism evidence="10 11">
    <name type="scientific">Taxus chinensis</name>
    <name type="common">Chinese yew</name>
    <name type="synonym">Taxus wallichiana var. chinensis</name>
    <dbReference type="NCBI Taxonomy" id="29808"/>
    <lineage>
        <taxon>Eukaryota</taxon>
        <taxon>Viridiplantae</taxon>
        <taxon>Streptophyta</taxon>
        <taxon>Embryophyta</taxon>
        <taxon>Tracheophyta</taxon>
        <taxon>Spermatophyta</taxon>
        <taxon>Pinopsida</taxon>
        <taxon>Pinidae</taxon>
        <taxon>Conifers II</taxon>
        <taxon>Cupressales</taxon>
        <taxon>Taxaceae</taxon>
        <taxon>Taxus</taxon>
    </lineage>
</organism>
<dbReference type="GO" id="GO:0005506">
    <property type="term" value="F:iron ion binding"/>
    <property type="evidence" value="ECO:0007669"/>
    <property type="project" value="InterPro"/>
</dbReference>
<keyword evidence="5 7" id="KW-0408">Iron</keyword>
<dbReference type="Proteomes" id="UP000824469">
    <property type="component" value="Unassembled WGS sequence"/>
</dbReference>
<dbReference type="AlphaFoldDB" id="A0AA38FXC9"/>
<comment type="pathway">
    <text evidence="1">Alkaloid biosynthesis; taxol biosynthesis.</text>
</comment>
<dbReference type="GO" id="GO:0016705">
    <property type="term" value="F:oxidoreductase activity, acting on paired donors, with incorporation or reduction of molecular oxygen"/>
    <property type="evidence" value="ECO:0007669"/>
    <property type="project" value="InterPro"/>
</dbReference>
<keyword evidence="2 7" id="KW-0349">Heme</keyword>
<feature type="binding site" description="axial binding residue" evidence="7">
    <location>
        <position position="465"/>
    </location>
    <ligand>
        <name>heme</name>
        <dbReference type="ChEBI" id="CHEBI:30413"/>
    </ligand>
    <ligandPart>
        <name>Fe</name>
        <dbReference type="ChEBI" id="CHEBI:18248"/>
    </ligandPart>
</feature>
<accession>A0AA38FXC9</accession>
<keyword evidence="9" id="KW-0812">Transmembrane</keyword>
<evidence type="ECO:0000256" key="6">
    <source>
        <dbReference type="ARBA" id="ARBA00023059"/>
    </source>
</evidence>
<evidence type="ECO:0000256" key="4">
    <source>
        <dbReference type="ARBA" id="ARBA00023002"/>
    </source>
</evidence>
<evidence type="ECO:0000256" key="5">
    <source>
        <dbReference type="ARBA" id="ARBA00023004"/>
    </source>
</evidence>
<sequence>MEMELNGLISPVNMNWVVLASLGFGTIFLWAIFRRRHRDGNRNMQPPGPRALPIIGHFHLLTDNTKPLHQILSLLSAQHGPIMHLRFGSRPVLVISSSELAKQCYSTNDLAFASRPQLAQGKHLGYNYYMLVWAPYGAYWRNVRKICVVELLSSKRIQFFHAKRTREISKAINSLFQQRMSHQKIIDMNDFFFQLSFNLLMGMMIDDQYFGDKSGISYSELKHMIEKSLVLHGAISIGDYIPWLKRFDLQGFQKAMKNVQLKLDSYMQRIVEKHRENGSDQEEDHMDFVDVLISEEKDEAISDKDAFVKATAMQMLLAGTETSSVAMEWALSLLLCHPDRLKNAQDELDSKIGRNRLVEESDIWQLKYLQAIVKETLRLYPPAPLLVPHQSTEACTIGGFHISAGTTLMINAWAIHREEKVWNKPLEFIPERFMDITGGEKGIGSIYSMENEFEMVPFGAGRRGCPGVSLAMTTMHITLARLLQGFDWFVPNGQVIDMNEGVGITMPRAVPLQ</sequence>
<evidence type="ECO:0000256" key="2">
    <source>
        <dbReference type="ARBA" id="ARBA00022617"/>
    </source>
</evidence>
<keyword evidence="9" id="KW-1133">Transmembrane helix</keyword>
<keyword evidence="4 8" id="KW-0560">Oxidoreductase</keyword>
<dbReference type="FunFam" id="1.10.630.10:FF:000026">
    <property type="entry name" value="Cytochrome P450 82C4"/>
    <property type="match status" value="1"/>
</dbReference>
<dbReference type="InterPro" id="IPR036396">
    <property type="entry name" value="Cyt_P450_sf"/>
</dbReference>
<comment type="cofactor">
    <cofactor evidence="7">
        <name>heme</name>
        <dbReference type="ChEBI" id="CHEBI:30413"/>
    </cofactor>
</comment>
<protein>
    <recommendedName>
        <fullName evidence="12">Cytochrome P450</fullName>
    </recommendedName>
</protein>
<evidence type="ECO:0000256" key="7">
    <source>
        <dbReference type="PIRSR" id="PIRSR602401-1"/>
    </source>
</evidence>
<evidence type="ECO:0000256" key="9">
    <source>
        <dbReference type="SAM" id="Phobius"/>
    </source>
</evidence>
<dbReference type="SUPFAM" id="SSF48264">
    <property type="entry name" value="Cytochrome P450"/>
    <property type="match status" value="1"/>
</dbReference>
<dbReference type="InterPro" id="IPR017972">
    <property type="entry name" value="Cyt_P450_CS"/>
</dbReference>
<reference evidence="10 11" key="1">
    <citation type="journal article" date="2021" name="Nat. Plants">
        <title>The Taxus genome provides insights into paclitaxel biosynthesis.</title>
        <authorList>
            <person name="Xiong X."/>
            <person name="Gou J."/>
            <person name="Liao Q."/>
            <person name="Li Y."/>
            <person name="Zhou Q."/>
            <person name="Bi G."/>
            <person name="Li C."/>
            <person name="Du R."/>
            <person name="Wang X."/>
            <person name="Sun T."/>
            <person name="Guo L."/>
            <person name="Liang H."/>
            <person name="Lu P."/>
            <person name="Wu Y."/>
            <person name="Zhang Z."/>
            <person name="Ro D.K."/>
            <person name="Shang Y."/>
            <person name="Huang S."/>
            <person name="Yan J."/>
        </authorList>
    </citation>
    <scope>NUCLEOTIDE SEQUENCE [LARGE SCALE GENOMIC DNA]</scope>
    <source>
        <strain evidence="10">Ta-2019</strain>
    </source>
</reference>
<evidence type="ECO:0000313" key="10">
    <source>
        <dbReference type="EMBL" id="KAH9312144.1"/>
    </source>
</evidence>
<keyword evidence="6" id="KW-0876">Taxol biosynthesis</keyword>
<dbReference type="GO" id="GO:0004497">
    <property type="term" value="F:monooxygenase activity"/>
    <property type="evidence" value="ECO:0007669"/>
    <property type="project" value="UniProtKB-KW"/>
</dbReference>